<name>A0ACD5VGH0_AVESA</name>
<evidence type="ECO:0000313" key="2">
    <source>
        <dbReference type="Proteomes" id="UP001732700"/>
    </source>
</evidence>
<reference evidence="1" key="2">
    <citation type="submission" date="2025-09" db="UniProtKB">
        <authorList>
            <consortium name="EnsemblPlants"/>
        </authorList>
    </citation>
    <scope>IDENTIFICATION</scope>
</reference>
<accession>A0ACD5VGH0</accession>
<evidence type="ECO:0000313" key="1">
    <source>
        <dbReference type="EnsemblPlants" id="AVESA.00010b.r2.3AG0418100.1.CDS"/>
    </source>
</evidence>
<reference evidence="1" key="1">
    <citation type="submission" date="2021-05" db="EMBL/GenBank/DDBJ databases">
        <authorList>
            <person name="Scholz U."/>
            <person name="Mascher M."/>
            <person name="Fiebig A."/>
        </authorList>
    </citation>
    <scope>NUCLEOTIDE SEQUENCE [LARGE SCALE GENOMIC DNA]</scope>
</reference>
<dbReference type="Proteomes" id="UP001732700">
    <property type="component" value="Chromosome 3A"/>
</dbReference>
<proteinExistence type="predicted"/>
<dbReference type="EnsemblPlants" id="AVESA.00010b.r2.3AG0418100.1">
    <property type="protein sequence ID" value="AVESA.00010b.r2.3AG0418100.1.CDS"/>
    <property type="gene ID" value="AVESA.00010b.r2.3AG0418100"/>
</dbReference>
<protein>
    <submittedName>
        <fullName evidence="1">Uncharacterized protein</fullName>
    </submittedName>
</protein>
<organism evidence="1 2">
    <name type="scientific">Avena sativa</name>
    <name type="common">Oat</name>
    <dbReference type="NCBI Taxonomy" id="4498"/>
    <lineage>
        <taxon>Eukaryota</taxon>
        <taxon>Viridiplantae</taxon>
        <taxon>Streptophyta</taxon>
        <taxon>Embryophyta</taxon>
        <taxon>Tracheophyta</taxon>
        <taxon>Spermatophyta</taxon>
        <taxon>Magnoliopsida</taxon>
        <taxon>Liliopsida</taxon>
        <taxon>Poales</taxon>
        <taxon>Poaceae</taxon>
        <taxon>BOP clade</taxon>
        <taxon>Pooideae</taxon>
        <taxon>Poodae</taxon>
        <taxon>Poeae</taxon>
        <taxon>Poeae Chloroplast Group 1 (Aveneae type)</taxon>
        <taxon>Aveninae</taxon>
        <taxon>Avena</taxon>
    </lineage>
</organism>
<keyword evidence="2" id="KW-1185">Reference proteome</keyword>
<sequence>MQLPQIQHKHHQSTISTRPLLWLRSSNSPPQPSPLASRSHNRHASPSQASAAASQPPFTSLPLRVCHYSDPISIGSSSTASLNLNHHILPKRTRGSTMLLRLAALLLLCAALAAPEPGADRAALFDFLAGVGGGRSARINWAPTRPVCGNWTGVTCSADGSRVVALRLPGLALSGPVPRRTLGRLTALQVLSLRANSLSGAFPDELLALGALTGLHLQLNAFSGAVPPGLARLRSLQVLDLSFNAFNGTLPGELSNLTQLLALNLSNNSLSGRVPDLGLPALQFLNLSNNHLDGPVPNSFLRFPDASFAGNTMTRSTPLSPALSPPAAATPSKKRPRLSEAVILAIVVGGCVLAFAVVAVLLIAFCNRRGGEEGDRVVSGKKGGEKKGRESPESKAVTGKAGDGNRLVFFEGPSLAFDLEDLLHASAEVLGKGAFGTAYRALLEDATTVVVKRLKEVSAGRRDFEQQMELIGRIRHDNVAELRAYYYSKDEKLLVYDYYSRGSVSNMLHGKRGLDRTPLDWETRVRIALGAARGIAHIHTQNNGKFVHGNIKASNVFLNNQQYGCISDLGLASLMNPITARSRSLGYCAPEITDTRKSTQCSDVYSFGVFILELLTGKSPVQITGGGNEVVHLVRWVQSVVREEWTAEVFDGELMRYPNIEEEMVEMLQIAMACVSRTPERRPKMLDMVRMLEEVGRNDTGTRPSTEASTPVGEPRGKAESSSAAP</sequence>